<evidence type="ECO:0000313" key="1">
    <source>
        <dbReference type="EMBL" id="CEM14343.1"/>
    </source>
</evidence>
<dbReference type="EMBL" id="CDMZ01000441">
    <property type="protein sequence ID" value="CEM14343.1"/>
    <property type="molecule type" value="Genomic_DNA"/>
</dbReference>
<accession>A0A0G4FLK8</accession>
<gene>
    <name evidence="1" type="ORF">Cvel_394</name>
</gene>
<organism evidence="1">
    <name type="scientific">Chromera velia CCMP2878</name>
    <dbReference type="NCBI Taxonomy" id="1169474"/>
    <lineage>
        <taxon>Eukaryota</taxon>
        <taxon>Sar</taxon>
        <taxon>Alveolata</taxon>
        <taxon>Colpodellida</taxon>
        <taxon>Chromeraceae</taxon>
        <taxon>Chromera</taxon>
    </lineage>
</organism>
<reference evidence="1" key="1">
    <citation type="submission" date="2014-11" db="EMBL/GenBank/DDBJ databases">
        <authorList>
            <person name="Otto D Thomas"/>
            <person name="Naeem Raeece"/>
        </authorList>
    </citation>
    <scope>NUCLEOTIDE SEQUENCE</scope>
</reference>
<proteinExistence type="predicted"/>
<sequence length="89" mass="10186">MEGRCAPHVLLITEEEACVFKLKSSAVPVVPFLTTKKLQPKETGIPVEEKRRQKRHGWPCNQAAHSIRRHAVSIGKWTLTMIHMFWGPE</sequence>
<dbReference type="VEuPathDB" id="CryptoDB:Cvel_394"/>
<name>A0A0G4FLK8_9ALVE</name>
<protein>
    <submittedName>
        <fullName evidence="1">Uncharacterized protein</fullName>
    </submittedName>
</protein>
<dbReference type="AlphaFoldDB" id="A0A0G4FLK8"/>